<dbReference type="Proteomes" id="UP000004668">
    <property type="component" value="Unassembled WGS sequence"/>
</dbReference>
<evidence type="ECO:0000313" key="3">
    <source>
        <dbReference type="Proteomes" id="UP000004668"/>
    </source>
</evidence>
<feature type="region of interest" description="Disordered" evidence="1">
    <location>
        <begin position="1"/>
        <end position="50"/>
    </location>
</feature>
<reference evidence="3" key="1">
    <citation type="submission" date="2010-02" db="EMBL/GenBank/DDBJ databases">
        <title>The Genome Sequence of Prevotella oris strain C735.</title>
        <authorList>
            <consortium name="The Broad Institute Genome Sequencing Platform"/>
            <person name="Ward D."/>
            <person name="Feldgarden M."/>
            <person name="Earl A."/>
            <person name="Young S.K."/>
            <person name="Zeng Q."/>
            <person name="Koehrsen M."/>
            <person name="Alvarado L."/>
            <person name="Berlin A."/>
            <person name="Bochicchio J."/>
            <person name="Borenstein D."/>
            <person name="Chapman S.B."/>
            <person name="Chen Z."/>
            <person name="Engels R."/>
            <person name="Freedman E."/>
            <person name="Gellesch M."/>
            <person name="Goldberg J."/>
            <person name="Griggs A."/>
            <person name="Gujja S."/>
            <person name="Heilman E."/>
            <person name="Heiman D."/>
            <person name="Hepburn T."/>
            <person name="Howarth C."/>
            <person name="Jen D."/>
            <person name="Larson L."/>
            <person name="Mehta T."/>
            <person name="Park D."/>
            <person name="Pearson M."/>
            <person name="Roberts A."/>
            <person name="Saif S."/>
            <person name="Shea T."/>
            <person name="Shenoy N."/>
            <person name="Sisk P."/>
            <person name="Stolte C."/>
            <person name="Sykes S."/>
            <person name="Thomson T."/>
            <person name="Walk T."/>
            <person name="White J."/>
            <person name="Yandava C."/>
            <person name="Sibley C.D."/>
            <person name="Field T.R."/>
            <person name="Grinwis M."/>
            <person name="Eshaghurshan C.S."/>
            <person name="Surette M.G."/>
            <person name="Haas B."/>
            <person name="Nusbaum C."/>
            <person name="Birren B."/>
        </authorList>
    </citation>
    <scope>NUCLEOTIDE SEQUENCE [LARGE SCALE GENOMIC DNA]</scope>
    <source>
        <strain evidence="3">C505</strain>
    </source>
</reference>
<comment type="caution">
    <text evidence="2">The sequence shown here is derived from an EMBL/GenBank/DDBJ whole genome shotgun (WGS) entry which is preliminary data.</text>
</comment>
<evidence type="ECO:0000313" key="2">
    <source>
        <dbReference type="EMBL" id="EGE37904.1"/>
    </source>
</evidence>
<feature type="compositionally biased region" description="Basic and acidic residues" evidence="1">
    <location>
        <begin position="1"/>
        <end position="19"/>
    </location>
</feature>
<dbReference type="AlphaFoldDB" id="F2V0F0"/>
<dbReference type="EMBL" id="ACRE02000010">
    <property type="protein sequence ID" value="EGE37904.1"/>
    <property type="molecule type" value="Genomic_DNA"/>
</dbReference>
<accession>F2V0F0</accession>
<evidence type="ECO:0000256" key="1">
    <source>
        <dbReference type="SAM" id="MobiDB-lite"/>
    </source>
</evidence>
<dbReference type="Pfam" id="PF19786">
    <property type="entry name" value="DUF6270"/>
    <property type="match status" value="1"/>
</dbReference>
<reference evidence="2 3" key="2">
    <citation type="submission" date="2011-10" db="EMBL/GenBank/DDBJ databases">
        <title>The Genome Sequence of Actinomyces viscosus C505.</title>
        <authorList>
            <consortium name="The Broad Institute Genome Sequencing Platform"/>
            <consortium name="The Broad Institute Genome Sequencing Center for Infectious Disease"/>
            <person name="Earl A."/>
            <person name="Ward D."/>
            <person name="Feldgarden M."/>
            <person name="Gevers D."/>
            <person name="Sibley C.D."/>
            <person name="Field T.R."/>
            <person name="Grinwis M."/>
            <person name="Eshaghurshan C.S."/>
            <person name="Surette M.G."/>
            <person name="Young S.K."/>
            <person name="Zeng Q."/>
            <person name="Gargeya S."/>
            <person name="Fitzgerald M."/>
            <person name="Haas B."/>
            <person name="Abouelleil A."/>
            <person name="Alvarado L."/>
            <person name="Arachchi H.M."/>
            <person name="Berlin A."/>
            <person name="Brown A."/>
            <person name="Chapman S.B."/>
            <person name="Chen Z."/>
            <person name="Dunbar C."/>
            <person name="Freedman E."/>
            <person name="Gearin G."/>
            <person name="Goldberg J."/>
            <person name="Griggs A."/>
            <person name="Gujja S."/>
            <person name="Heiman D."/>
            <person name="Howarth C."/>
            <person name="Larson L."/>
            <person name="Lui A."/>
            <person name="MacDonald P.J.P."/>
            <person name="Montmayeur A."/>
            <person name="Murphy C."/>
            <person name="Neiman D."/>
            <person name="Pearson M."/>
            <person name="Priest M."/>
            <person name="Roberts A."/>
            <person name="Saif S."/>
            <person name="Shea T."/>
            <person name="Shenoy N."/>
            <person name="Sisk P."/>
            <person name="Stolte C."/>
            <person name="Sykes S."/>
            <person name="Wortman J."/>
            <person name="Nusbaum C."/>
            <person name="Birren B."/>
        </authorList>
    </citation>
    <scope>NUCLEOTIDE SEQUENCE [LARGE SCALE GENOMIC DNA]</scope>
    <source>
        <strain evidence="2 3">C505</strain>
    </source>
</reference>
<sequence length="308" mass="34036">MVVLEHRQEQAGQGRHDPGRVPGEVETGGGADPTLGEPHPALPTRSRSMTMRSEESMMAAGRITVYGSCVARDVAGEMERRGWSVERYIARQSLISAGCPADVGDVDLSLLRSSFARRSFLSDMVGNLEAQLTAVASYTDLLLWDLTDERLGVLETSPGTFLTRSTEALTAGLYEGLPARFLELGTAEHLHLWRPALLRFHALLERLDLARRTILINVPWATRTTSGMSTVPSWGQTAMEANWVMTRYIELVYQETDLRILQVPDELVVADDAHRWGAAPFHYAASLYSWVADELEVALAPRHLAPAL</sequence>
<evidence type="ECO:0008006" key="4">
    <source>
        <dbReference type="Google" id="ProtNLM"/>
    </source>
</evidence>
<dbReference type="HOGENOM" id="CLU_062376_2_0_11"/>
<organism evidence="2 3">
    <name type="scientific">Actinomyces viscosus C505</name>
    <dbReference type="NCBI Taxonomy" id="562973"/>
    <lineage>
        <taxon>Bacteria</taxon>
        <taxon>Bacillati</taxon>
        <taxon>Actinomycetota</taxon>
        <taxon>Actinomycetes</taxon>
        <taxon>Actinomycetales</taxon>
        <taxon>Actinomycetaceae</taxon>
        <taxon>Actinomyces</taxon>
    </lineage>
</organism>
<dbReference type="eggNOG" id="ENOG5032VQY">
    <property type="taxonomic scope" value="Bacteria"/>
</dbReference>
<protein>
    <recommendedName>
        <fullName evidence="4">SGNH/GDSL hydrolase family protein</fullName>
    </recommendedName>
</protein>
<dbReference type="InterPro" id="IPR046237">
    <property type="entry name" value="DUF6270"/>
</dbReference>
<proteinExistence type="predicted"/>
<gene>
    <name evidence="2" type="ORF">HMPREF0059_02175</name>
</gene>
<name>F2V0F0_ACTVI</name>